<comment type="similarity">
    <text evidence="1">Belongs to the sigma-70 factor family. ECF subfamily.</text>
</comment>
<dbReference type="InterPro" id="IPR013325">
    <property type="entry name" value="RNA_pol_sigma_r2"/>
</dbReference>
<dbReference type="GO" id="GO:0016987">
    <property type="term" value="F:sigma factor activity"/>
    <property type="evidence" value="ECO:0007669"/>
    <property type="project" value="UniProtKB-KW"/>
</dbReference>
<evidence type="ECO:0000256" key="4">
    <source>
        <dbReference type="ARBA" id="ARBA00023125"/>
    </source>
</evidence>
<feature type="domain" description="RNA polymerase sigma-70 region 2" evidence="6">
    <location>
        <begin position="22"/>
        <end position="88"/>
    </location>
</feature>
<keyword evidence="9" id="KW-1185">Reference proteome</keyword>
<dbReference type="EMBL" id="JACRSS010000004">
    <property type="protein sequence ID" value="MBC8539032.1"/>
    <property type="molecule type" value="Genomic_DNA"/>
</dbReference>
<dbReference type="InterPro" id="IPR007627">
    <property type="entry name" value="RNA_pol_sigma70_r2"/>
</dbReference>
<name>A0A926DJS4_9FIRM</name>
<evidence type="ECO:0000256" key="3">
    <source>
        <dbReference type="ARBA" id="ARBA00023082"/>
    </source>
</evidence>
<keyword evidence="4" id="KW-0238">DNA-binding</keyword>
<evidence type="ECO:0000256" key="1">
    <source>
        <dbReference type="ARBA" id="ARBA00010641"/>
    </source>
</evidence>
<dbReference type="InterPro" id="IPR036388">
    <property type="entry name" value="WH-like_DNA-bd_sf"/>
</dbReference>
<keyword evidence="2" id="KW-0805">Transcription regulation</keyword>
<evidence type="ECO:0000259" key="6">
    <source>
        <dbReference type="Pfam" id="PF04542"/>
    </source>
</evidence>
<dbReference type="InterPro" id="IPR014284">
    <property type="entry name" value="RNA_pol_sigma-70_dom"/>
</dbReference>
<dbReference type="GO" id="GO:0003677">
    <property type="term" value="F:DNA binding"/>
    <property type="evidence" value="ECO:0007669"/>
    <property type="project" value="UniProtKB-KW"/>
</dbReference>
<proteinExistence type="inferred from homology"/>
<evidence type="ECO:0000259" key="7">
    <source>
        <dbReference type="Pfam" id="PF08281"/>
    </source>
</evidence>
<evidence type="ECO:0000256" key="2">
    <source>
        <dbReference type="ARBA" id="ARBA00023015"/>
    </source>
</evidence>
<evidence type="ECO:0000256" key="5">
    <source>
        <dbReference type="ARBA" id="ARBA00023163"/>
    </source>
</evidence>
<dbReference type="Pfam" id="PF04542">
    <property type="entry name" value="Sigma70_r2"/>
    <property type="match status" value="1"/>
</dbReference>
<sequence>MADDTRWIEKAKRGSRAAAEELIRRYYDEIYRYAFRQTGQKETAMDITQEIFIAVLQSLPYYDEKKAGVRTWIYRIATHKIIDSRRRAPIPALDIGEMVLADEMDVAKLAQDRFLLEKILRYIESQPVVLQKIARMRLYGGCSFPEIAQALGEPEAAVKSRYYRLRAALRKEFWDEYTHAGGK</sequence>
<accession>A0A926DJS4</accession>
<dbReference type="Proteomes" id="UP000617951">
    <property type="component" value="Unassembled WGS sequence"/>
</dbReference>
<dbReference type="Gene3D" id="1.10.1740.10">
    <property type="match status" value="1"/>
</dbReference>
<dbReference type="SUPFAM" id="SSF88946">
    <property type="entry name" value="Sigma2 domain of RNA polymerase sigma factors"/>
    <property type="match status" value="1"/>
</dbReference>
<evidence type="ECO:0000313" key="8">
    <source>
        <dbReference type="EMBL" id="MBC8539032.1"/>
    </source>
</evidence>
<comment type="caution">
    <text evidence="8">The sequence shown here is derived from an EMBL/GenBank/DDBJ whole genome shotgun (WGS) entry which is preliminary data.</text>
</comment>
<dbReference type="SUPFAM" id="SSF88659">
    <property type="entry name" value="Sigma3 and sigma4 domains of RNA polymerase sigma factors"/>
    <property type="match status" value="1"/>
</dbReference>
<dbReference type="InterPro" id="IPR013324">
    <property type="entry name" value="RNA_pol_sigma_r3/r4-like"/>
</dbReference>
<organism evidence="8 9">
    <name type="scientific">Guopingia tenuis</name>
    <dbReference type="NCBI Taxonomy" id="2763656"/>
    <lineage>
        <taxon>Bacteria</taxon>
        <taxon>Bacillati</taxon>
        <taxon>Bacillota</taxon>
        <taxon>Clostridia</taxon>
        <taxon>Christensenellales</taxon>
        <taxon>Christensenellaceae</taxon>
        <taxon>Guopingia</taxon>
    </lineage>
</organism>
<dbReference type="PANTHER" id="PTHR43133">
    <property type="entry name" value="RNA POLYMERASE ECF-TYPE SIGMA FACTO"/>
    <property type="match status" value="1"/>
</dbReference>
<reference evidence="8" key="1">
    <citation type="submission" date="2020-08" db="EMBL/GenBank/DDBJ databases">
        <title>Genome public.</title>
        <authorList>
            <person name="Liu C."/>
            <person name="Sun Q."/>
        </authorList>
    </citation>
    <scope>NUCLEOTIDE SEQUENCE</scope>
    <source>
        <strain evidence="8">NSJ-63</strain>
    </source>
</reference>
<dbReference type="PANTHER" id="PTHR43133:SF8">
    <property type="entry name" value="RNA POLYMERASE SIGMA FACTOR HI_1459-RELATED"/>
    <property type="match status" value="1"/>
</dbReference>
<keyword evidence="5" id="KW-0804">Transcription</keyword>
<evidence type="ECO:0000313" key="9">
    <source>
        <dbReference type="Proteomes" id="UP000617951"/>
    </source>
</evidence>
<dbReference type="InterPro" id="IPR039425">
    <property type="entry name" value="RNA_pol_sigma-70-like"/>
</dbReference>
<dbReference type="Gene3D" id="1.10.10.10">
    <property type="entry name" value="Winged helix-like DNA-binding domain superfamily/Winged helix DNA-binding domain"/>
    <property type="match status" value="1"/>
</dbReference>
<gene>
    <name evidence="8" type="ORF">H8693_08800</name>
</gene>
<protein>
    <submittedName>
        <fullName evidence="8">RNA polymerase sigma factor</fullName>
    </submittedName>
</protein>
<keyword evidence="3" id="KW-0731">Sigma factor</keyword>
<dbReference type="InterPro" id="IPR013249">
    <property type="entry name" value="RNA_pol_sigma70_r4_t2"/>
</dbReference>
<dbReference type="NCBIfam" id="TIGR02937">
    <property type="entry name" value="sigma70-ECF"/>
    <property type="match status" value="1"/>
</dbReference>
<dbReference type="GO" id="GO:0006352">
    <property type="term" value="P:DNA-templated transcription initiation"/>
    <property type="evidence" value="ECO:0007669"/>
    <property type="project" value="InterPro"/>
</dbReference>
<dbReference type="AlphaFoldDB" id="A0A926DJS4"/>
<dbReference type="Pfam" id="PF08281">
    <property type="entry name" value="Sigma70_r4_2"/>
    <property type="match status" value="1"/>
</dbReference>
<feature type="domain" description="RNA polymerase sigma factor 70 region 4 type 2" evidence="7">
    <location>
        <begin position="127"/>
        <end position="169"/>
    </location>
</feature>